<comment type="caution">
    <text evidence="2">The sequence shown here is derived from an EMBL/GenBank/DDBJ whole genome shotgun (WGS) entry which is preliminary data.</text>
</comment>
<reference evidence="2 3" key="1">
    <citation type="submission" date="2020-08" db="EMBL/GenBank/DDBJ databases">
        <title>A Genomic Blueprint of the Chicken Gut Microbiome.</title>
        <authorList>
            <person name="Gilroy R."/>
            <person name="Ravi A."/>
            <person name="Getino M."/>
            <person name="Pursley I."/>
            <person name="Horton D.L."/>
            <person name="Alikhan N.-F."/>
            <person name="Baker D."/>
            <person name="Gharbi K."/>
            <person name="Hall N."/>
            <person name="Watson M."/>
            <person name="Adriaenssens E.M."/>
            <person name="Foster-Nyarko E."/>
            <person name="Jarju S."/>
            <person name="Secka A."/>
            <person name="Antonio M."/>
            <person name="Oren A."/>
            <person name="Chaudhuri R."/>
            <person name="La Ragione R.M."/>
            <person name="Hildebrand F."/>
            <person name="Pallen M.J."/>
        </authorList>
    </citation>
    <scope>NUCLEOTIDE SEQUENCE [LARGE SCALE GENOMIC DNA]</scope>
    <source>
        <strain evidence="2 3">Sa2BVA9</strain>
    </source>
</reference>
<protein>
    <submittedName>
        <fullName evidence="2">ROK family protein</fullName>
    </submittedName>
</protein>
<dbReference type="Gene3D" id="3.30.420.40">
    <property type="match status" value="2"/>
</dbReference>
<evidence type="ECO:0000313" key="2">
    <source>
        <dbReference type="EMBL" id="MBD7966725.1"/>
    </source>
</evidence>
<dbReference type="PROSITE" id="PS01125">
    <property type="entry name" value="ROK"/>
    <property type="match status" value="1"/>
</dbReference>
<organism evidence="2 3">
    <name type="scientific">Paenibacillus gallinarum</name>
    <dbReference type="NCBI Taxonomy" id="2762232"/>
    <lineage>
        <taxon>Bacteria</taxon>
        <taxon>Bacillati</taxon>
        <taxon>Bacillota</taxon>
        <taxon>Bacilli</taxon>
        <taxon>Bacillales</taxon>
        <taxon>Paenibacillaceae</taxon>
        <taxon>Paenibacillus</taxon>
    </lineage>
</organism>
<dbReference type="Proteomes" id="UP000608071">
    <property type="component" value="Unassembled WGS sequence"/>
</dbReference>
<dbReference type="SUPFAM" id="SSF53067">
    <property type="entry name" value="Actin-like ATPase domain"/>
    <property type="match status" value="1"/>
</dbReference>
<dbReference type="InterPro" id="IPR000600">
    <property type="entry name" value="ROK"/>
</dbReference>
<dbReference type="InterPro" id="IPR043129">
    <property type="entry name" value="ATPase_NBD"/>
</dbReference>
<evidence type="ECO:0000313" key="3">
    <source>
        <dbReference type="Proteomes" id="UP000608071"/>
    </source>
</evidence>
<dbReference type="PANTHER" id="PTHR18964">
    <property type="entry name" value="ROK (REPRESSOR, ORF, KINASE) FAMILY"/>
    <property type="match status" value="1"/>
</dbReference>
<dbReference type="InterPro" id="IPR049874">
    <property type="entry name" value="ROK_cs"/>
</dbReference>
<proteinExistence type="inferred from homology"/>
<dbReference type="Pfam" id="PF00480">
    <property type="entry name" value="ROK"/>
    <property type="match status" value="1"/>
</dbReference>
<evidence type="ECO:0000256" key="1">
    <source>
        <dbReference type="ARBA" id="ARBA00006479"/>
    </source>
</evidence>
<dbReference type="CDD" id="cd24068">
    <property type="entry name" value="ASKHA_NBD_ROK_FnNanK-like"/>
    <property type="match status" value="1"/>
</dbReference>
<keyword evidence="3" id="KW-1185">Reference proteome</keyword>
<comment type="similarity">
    <text evidence="1">Belongs to the ROK (NagC/XylR) family.</text>
</comment>
<dbReference type="RefSeq" id="WP_191797522.1">
    <property type="nucleotide sequence ID" value="NZ_JACSQL010000001.1"/>
</dbReference>
<accession>A0ABR8STA4</accession>
<dbReference type="EMBL" id="JACSQL010000001">
    <property type="protein sequence ID" value="MBD7966725.1"/>
    <property type="molecule type" value="Genomic_DNA"/>
</dbReference>
<dbReference type="PANTHER" id="PTHR18964:SF149">
    <property type="entry name" value="BIFUNCTIONAL UDP-N-ACETYLGLUCOSAMINE 2-EPIMERASE_N-ACETYLMANNOSAMINE KINASE"/>
    <property type="match status" value="1"/>
</dbReference>
<gene>
    <name evidence="2" type="ORF">H9647_01475</name>
</gene>
<sequence>MSQYTIGIDLGGTNIKAAVFNKEFKTVVERNVQTEAIKGPTHVLNRMKETIIEMLLTTNLSQSDIRCMGMGIPGLLNPDEGLSIFSPNFPGWENIHIVNEMENTFGIPTFIDNDVRVNLYGEWRFGSGIGFDNVVLITLGTGLGSGIVSAGNVLYGKTSSAGEIGHMNMYREGRPCKCGSSGCLGRYVSAVGMVNTFIERLNDGDNSIIQEWVQQDQSQITAKMISDAYDLGDKVAMEVMHETGRILGFGLSNVINLYNPEMIIVGGGMSAAGDRLLDVVRETTAKHALKLSNEACKIQEAQLGRKAGMIGAAVYASERFTKKLSNRIEIES</sequence>
<name>A0ABR8STA4_9BACL</name>